<evidence type="ECO:0000313" key="2">
    <source>
        <dbReference type="EMBL" id="PGH05529.1"/>
    </source>
</evidence>
<proteinExistence type="predicted"/>
<organism evidence="2 3">
    <name type="scientific">Blastomyces parvus</name>
    <dbReference type="NCBI Taxonomy" id="2060905"/>
    <lineage>
        <taxon>Eukaryota</taxon>
        <taxon>Fungi</taxon>
        <taxon>Dikarya</taxon>
        <taxon>Ascomycota</taxon>
        <taxon>Pezizomycotina</taxon>
        <taxon>Eurotiomycetes</taxon>
        <taxon>Eurotiomycetidae</taxon>
        <taxon>Onygenales</taxon>
        <taxon>Ajellomycetaceae</taxon>
        <taxon>Blastomyces</taxon>
    </lineage>
</organism>
<accession>A0A2B7X9F0</accession>
<protein>
    <submittedName>
        <fullName evidence="2">Uncharacterized protein</fullName>
    </submittedName>
</protein>
<gene>
    <name evidence="2" type="ORF">GX51_02867</name>
</gene>
<feature type="region of interest" description="Disordered" evidence="1">
    <location>
        <begin position="1"/>
        <end position="53"/>
    </location>
</feature>
<keyword evidence="3" id="KW-1185">Reference proteome</keyword>
<dbReference type="AlphaFoldDB" id="A0A2B7X9F0"/>
<evidence type="ECO:0000256" key="1">
    <source>
        <dbReference type="SAM" id="MobiDB-lite"/>
    </source>
</evidence>
<comment type="caution">
    <text evidence="2">The sequence shown here is derived from an EMBL/GenBank/DDBJ whole genome shotgun (WGS) entry which is preliminary data.</text>
</comment>
<dbReference type="EMBL" id="PDNC01000029">
    <property type="protein sequence ID" value="PGH05529.1"/>
    <property type="molecule type" value="Genomic_DNA"/>
</dbReference>
<reference evidence="2 3" key="1">
    <citation type="submission" date="2017-10" db="EMBL/GenBank/DDBJ databases">
        <title>Comparative genomics in systemic dimorphic fungi from Ajellomycetaceae.</title>
        <authorList>
            <person name="Munoz J.F."/>
            <person name="Mcewen J.G."/>
            <person name="Clay O.K."/>
            <person name="Cuomo C.A."/>
        </authorList>
    </citation>
    <scope>NUCLEOTIDE SEQUENCE [LARGE SCALE GENOMIC DNA]</scope>
    <source>
        <strain evidence="2 3">UAMH130</strain>
    </source>
</reference>
<evidence type="ECO:0000313" key="3">
    <source>
        <dbReference type="Proteomes" id="UP000224080"/>
    </source>
</evidence>
<name>A0A2B7X9F0_9EURO</name>
<sequence>MSKRAGNENEQQKSNCSSDTGLPVIGHQMGSSRAERTNEQQRAEQSPPTSDCRLEERALLAAWTGANESGQRARKCGFELHALAFLPTTLDAVHTQ</sequence>
<dbReference type="Proteomes" id="UP000224080">
    <property type="component" value="Unassembled WGS sequence"/>
</dbReference>
<feature type="compositionally biased region" description="Basic and acidic residues" evidence="1">
    <location>
        <begin position="1"/>
        <end position="11"/>
    </location>
</feature>
<feature type="compositionally biased region" description="Basic and acidic residues" evidence="1">
    <location>
        <begin position="33"/>
        <end position="42"/>
    </location>
</feature>